<dbReference type="PRINTS" id="PR00682">
    <property type="entry name" value="IPNSYNTHASE"/>
</dbReference>
<dbReference type="Pfam" id="PF03171">
    <property type="entry name" value="2OG-FeII_Oxy"/>
    <property type="match status" value="1"/>
</dbReference>
<evidence type="ECO:0000256" key="2">
    <source>
        <dbReference type="RuleBase" id="RU003682"/>
    </source>
</evidence>
<dbReference type="AlphaFoldDB" id="A0A3N4KU84"/>
<keyword evidence="2" id="KW-0479">Metal-binding</keyword>
<dbReference type="STRING" id="1392247.A0A3N4KU84"/>
<dbReference type="InterPro" id="IPR027443">
    <property type="entry name" value="IPNS-like_sf"/>
</dbReference>
<dbReference type="PROSITE" id="PS51471">
    <property type="entry name" value="FE2OG_OXY"/>
    <property type="match status" value="1"/>
</dbReference>
<reference evidence="4 5" key="1">
    <citation type="journal article" date="2018" name="Nat. Ecol. Evol.">
        <title>Pezizomycetes genomes reveal the molecular basis of ectomycorrhizal truffle lifestyle.</title>
        <authorList>
            <person name="Murat C."/>
            <person name="Payen T."/>
            <person name="Noel B."/>
            <person name="Kuo A."/>
            <person name="Morin E."/>
            <person name="Chen J."/>
            <person name="Kohler A."/>
            <person name="Krizsan K."/>
            <person name="Balestrini R."/>
            <person name="Da Silva C."/>
            <person name="Montanini B."/>
            <person name="Hainaut M."/>
            <person name="Levati E."/>
            <person name="Barry K.W."/>
            <person name="Belfiori B."/>
            <person name="Cichocki N."/>
            <person name="Clum A."/>
            <person name="Dockter R.B."/>
            <person name="Fauchery L."/>
            <person name="Guy J."/>
            <person name="Iotti M."/>
            <person name="Le Tacon F."/>
            <person name="Lindquist E.A."/>
            <person name="Lipzen A."/>
            <person name="Malagnac F."/>
            <person name="Mello A."/>
            <person name="Molinier V."/>
            <person name="Miyauchi S."/>
            <person name="Poulain J."/>
            <person name="Riccioni C."/>
            <person name="Rubini A."/>
            <person name="Sitrit Y."/>
            <person name="Splivallo R."/>
            <person name="Traeger S."/>
            <person name="Wang M."/>
            <person name="Zifcakova L."/>
            <person name="Wipf D."/>
            <person name="Zambonelli A."/>
            <person name="Paolocci F."/>
            <person name="Nowrousian M."/>
            <person name="Ottonello S."/>
            <person name="Baldrian P."/>
            <person name="Spatafora J.W."/>
            <person name="Henrissat B."/>
            <person name="Nagy L.G."/>
            <person name="Aury J.M."/>
            <person name="Wincker P."/>
            <person name="Grigoriev I.V."/>
            <person name="Bonfante P."/>
            <person name="Martin F.M."/>
        </authorList>
    </citation>
    <scope>NUCLEOTIDE SEQUENCE [LARGE SCALE GENOMIC DNA]</scope>
    <source>
        <strain evidence="4 5">CCBAS932</strain>
    </source>
</reference>
<accession>A0A3N4KU84</accession>
<keyword evidence="2" id="KW-0560">Oxidoreductase</keyword>
<dbReference type="EMBL" id="ML119153">
    <property type="protein sequence ID" value="RPB09345.1"/>
    <property type="molecule type" value="Genomic_DNA"/>
</dbReference>
<dbReference type="GO" id="GO:0044283">
    <property type="term" value="P:small molecule biosynthetic process"/>
    <property type="evidence" value="ECO:0007669"/>
    <property type="project" value="UniProtKB-ARBA"/>
</dbReference>
<comment type="similarity">
    <text evidence="1 2">Belongs to the iron/ascorbate-dependent oxidoreductase family.</text>
</comment>
<dbReference type="InterPro" id="IPR044861">
    <property type="entry name" value="IPNS-like_FE2OG_OXY"/>
</dbReference>
<proteinExistence type="inferred from homology"/>
<organism evidence="4 5">
    <name type="scientific">Morchella conica CCBAS932</name>
    <dbReference type="NCBI Taxonomy" id="1392247"/>
    <lineage>
        <taxon>Eukaryota</taxon>
        <taxon>Fungi</taxon>
        <taxon>Dikarya</taxon>
        <taxon>Ascomycota</taxon>
        <taxon>Pezizomycotina</taxon>
        <taxon>Pezizomycetes</taxon>
        <taxon>Pezizales</taxon>
        <taxon>Morchellaceae</taxon>
        <taxon>Morchella</taxon>
    </lineage>
</organism>
<keyword evidence="5" id="KW-1185">Reference proteome</keyword>
<dbReference type="GO" id="GO:0016491">
    <property type="term" value="F:oxidoreductase activity"/>
    <property type="evidence" value="ECO:0007669"/>
    <property type="project" value="UniProtKB-KW"/>
</dbReference>
<name>A0A3N4KU84_9PEZI</name>
<evidence type="ECO:0000313" key="5">
    <source>
        <dbReference type="Proteomes" id="UP000277580"/>
    </source>
</evidence>
<sequence>MTVPYEQKIRSQTPATKSRAIPRISLHDYEARKSIIQAQIIEAAENSGFFILVNQASPSVSEIEEVFDLTQSFFALPESIKAETSFIRTENAGWESKSQIRPSTGLPDQKESLSLQYHRRHSGLWPSHPALPDEFHPKISEFMVKSHNLGMQILSCFALALGFPEDFFSKAHVVNVDDAQSTLRLLHYHDITGSQFPPSYWRAGAHTDYDCLTMLYQRTGEDGLEICPGREAHTSFGMGDQWTPVKAKTGEIVCNIGDMLMAWSDDRFKSLFHRVRCPSVGENQRSRYSLAYFNQANKNVEIQGPLGKYPAMTAHKYLMDAIKRNYGQLEKMKATQNGTSA</sequence>
<evidence type="ECO:0000256" key="1">
    <source>
        <dbReference type="ARBA" id="ARBA00008056"/>
    </source>
</evidence>
<dbReference type="Gene3D" id="2.60.120.330">
    <property type="entry name" value="B-lactam Antibiotic, Isopenicillin N Synthase, Chain"/>
    <property type="match status" value="1"/>
</dbReference>
<gene>
    <name evidence="4" type="ORF">P167DRAFT_492861</name>
</gene>
<keyword evidence="2" id="KW-0408">Iron</keyword>
<protein>
    <submittedName>
        <fullName evidence="4">Clavaminate synthase-like protein</fullName>
    </submittedName>
</protein>
<evidence type="ECO:0000259" key="3">
    <source>
        <dbReference type="PROSITE" id="PS51471"/>
    </source>
</evidence>
<dbReference type="OrthoDB" id="288590at2759"/>
<feature type="domain" description="Fe2OG dioxygenase" evidence="3">
    <location>
        <begin position="178"/>
        <end position="296"/>
    </location>
</feature>
<dbReference type="Pfam" id="PF14226">
    <property type="entry name" value="DIOX_N"/>
    <property type="match status" value="1"/>
</dbReference>
<dbReference type="GO" id="GO:0046872">
    <property type="term" value="F:metal ion binding"/>
    <property type="evidence" value="ECO:0007669"/>
    <property type="project" value="UniProtKB-KW"/>
</dbReference>
<dbReference type="InterPro" id="IPR050231">
    <property type="entry name" value="Iron_ascorbate_oxido_reductase"/>
</dbReference>
<dbReference type="InterPro" id="IPR005123">
    <property type="entry name" value="Oxoglu/Fe-dep_dioxygenase_dom"/>
</dbReference>
<dbReference type="SUPFAM" id="SSF51197">
    <property type="entry name" value="Clavaminate synthase-like"/>
    <property type="match status" value="1"/>
</dbReference>
<dbReference type="Proteomes" id="UP000277580">
    <property type="component" value="Unassembled WGS sequence"/>
</dbReference>
<dbReference type="InParanoid" id="A0A3N4KU84"/>
<dbReference type="PANTHER" id="PTHR47990">
    <property type="entry name" value="2-OXOGLUTARATE (2OG) AND FE(II)-DEPENDENT OXYGENASE SUPERFAMILY PROTEIN-RELATED"/>
    <property type="match status" value="1"/>
</dbReference>
<evidence type="ECO:0000313" key="4">
    <source>
        <dbReference type="EMBL" id="RPB09345.1"/>
    </source>
</evidence>
<dbReference type="InterPro" id="IPR026992">
    <property type="entry name" value="DIOX_N"/>
</dbReference>